<dbReference type="SUPFAM" id="SSF48264">
    <property type="entry name" value="Cytochrome P450"/>
    <property type="match status" value="1"/>
</dbReference>
<evidence type="ECO:0000313" key="7">
    <source>
        <dbReference type="EMBL" id="KAK7381350.1"/>
    </source>
</evidence>
<keyword evidence="1" id="KW-0349">Heme</keyword>
<dbReference type="EMBL" id="JAYMYS010000009">
    <property type="protein sequence ID" value="KAK7381350.1"/>
    <property type="molecule type" value="Genomic_DNA"/>
</dbReference>
<sequence length="138" mass="15635">MDLVLDCLNTTTIALVFLFFFFLFLYRPFKFVDDRKAPKVAGAWPILSHLPLLSGSQTPHRMLGALADKYGPIFSIKIGVKEALVISNWEVAKECFTTNDRVVSSRPKIAASEHLGYNQALFGVAPYGPYWRELRRII</sequence>
<name>A0AAN9RLR1_PSOTE</name>
<dbReference type="Proteomes" id="UP001386955">
    <property type="component" value="Unassembled WGS sequence"/>
</dbReference>
<keyword evidence="3" id="KW-0560">Oxidoreductase</keyword>
<dbReference type="GO" id="GO:0004497">
    <property type="term" value="F:monooxygenase activity"/>
    <property type="evidence" value="ECO:0007669"/>
    <property type="project" value="UniProtKB-KW"/>
</dbReference>
<keyword evidence="6" id="KW-0472">Membrane</keyword>
<keyword evidence="5" id="KW-0503">Monooxygenase</keyword>
<evidence type="ECO:0000256" key="2">
    <source>
        <dbReference type="ARBA" id="ARBA00022723"/>
    </source>
</evidence>
<dbReference type="InterPro" id="IPR036396">
    <property type="entry name" value="Cyt_P450_sf"/>
</dbReference>
<keyword evidence="8" id="KW-1185">Reference proteome</keyword>
<dbReference type="PANTHER" id="PTHR47947">
    <property type="entry name" value="CYTOCHROME P450 82C3-RELATED"/>
    <property type="match status" value="1"/>
</dbReference>
<dbReference type="InterPro" id="IPR050651">
    <property type="entry name" value="Plant_Cytochrome_P450_Monoox"/>
</dbReference>
<gene>
    <name evidence="7" type="ORF">VNO78_33983</name>
</gene>
<evidence type="ECO:0000256" key="3">
    <source>
        <dbReference type="ARBA" id="ARBA00023002"/>
    </source>
</evidence>
<evidence type="ECO:0008006" key="9">
    <source>
        <dbReference type="Google" id="ProtNLM"/>
    </source>
</evidence>
<dbReference type="PRINTS" id="PR00463">
    <property type="entry name" value="EP450I"/>
</dbReference>
<dbReference type="AlphaFoldDB" id="A0AAN9RLR1"/>
<organism evidence="7 8">
    <name type="scientific">Psophocarpus tetragonolobus</name>
    <name type="common">Winged bean</name>
    <name type="synonym">Dolichos tetragonolobus</name>
    <dbReference type="NCBI Taxonomy" id="3891"/>
    <lineage>
        <taxon>Eukaryota</taxon>
        <taxon>Viridiplantae</taxon>
        <taxon>Streptophyta</taxon>
        <taxon>Embryophyta</taxon>
        <taxon>Tracheophyta</taxon>
        <taxon>Spermatophyta</taxon>
        <taxon>Magnoliopsida</taxon>
        <taxon>eudicotyledons</taxon>
        <taxon>Gunneridae</taxon>
        <taxon>Pentapetalae</taxon>
        <taxon>rosids</taxon>
        <taxon>fabids</taxon>
        <taxon>Fabales</taxon>
        <taxon>Fabaceae</taxon>
        <taxon>Papilionoideae</taxon>
        <taxon>50 kb inversion clade</taxon>
        <taxon>NPAAA clade</taxon>
        <taxon>indigoferoid/millettioid clade</taxon>
        <taxon>Phaseoleae</taxon>
        <taxon>Psophocarpus</taxon>
    </lineage>
</organism>
<dbReference type="GO" id="GO:0020037">
    <property type="term" value="F:heme binding"/>
    <property type="evidence" value="ECO:0007669"/>
    <property type="project" value="InterPro"/>
</dbReference>
<keyword evidence="4" id="KW-0408">Iron</keyword>
<dbReference type="Pfam" id="PF00067">
    <property type="entry name" value="p450"/>
    <property type="match status" value="1"/>
</dbReference>
<dbReference type="GO" id="GO:0005506">
    <property type="term" value="F:iron ion binding"/>
    <property type="evidence" value="ECO:0007669"/>
    <property type="project" value="InterPro"/>
</dbReference>
<protein>
    <recommendedName>
        <fullName evidence="9">Cytochrome P450</fullName>
    </recommendedName>
</protein>
<keyword evidence="6" id="KW-0812">Transmembrane</keyword>
<proteinExistence type="predicted"/>
<evidence type="ECO:0000256" key="1">
    <source>
        <dbReference type="ARBA" id="ARBA00022617"/>
    </source>
</evidence>
<comment type="caution">
    <text evidence="7">The sequence shown here is derived from an EMBL/GenBank/DDBJ whole genome shotgun (WGS) entry which is preliminary data.</text>
</comment>
<feature type="transmembrane region" description="Helical" evidence="6">
    <location>
        <begin position="12"/>
        <end position="29"/>
    </location>
</feature>
<dbReference type="InterPro" id="IPR002401">
    <property type="entry name" value="Cyt_P450_E_grp-I"/>
</dbReference>
<dbReference type="Gene3D" id="1.10.630.10">
    <property type="entry name" value="Cytochrome P450"/>
    <property type="match status" value="1"/>
</dbReference>
<reference evidence="7 8" key="1">
    <citation type="submission" date="2024-01" db="EMBL/GenBank/DDBJ databases">
        <title>The genomes of 5 underutilized Papilionoideae crops provide insights into root nodulation and disease resistanc.</title>
        <authorList>
            <person name="Jiang F."/>
        </authorList>
    </citation>
    <scope>NUCLEOTIDE SEQUENCE [LARGE SCALE GENOMIC DNA]</scope>
    <source>
        <strain evidence="7">DUOXIRENSHENG_FW03</strain>
        <tissue evidence="7">Leaves</tissue>
    </source>
</reference>
<evidence type="ECO:0000256" key="6">
    <source>
        <dbReference type="SAM" id="Phobius"/>
    </source>
</evidence>
<accession>A0AAN9RLR1</accession>
<evidence type="ECO:0000313" key="8">
    <source>
        <dbReference type="Proteomes" id="UP001386955"/>
    </source>
</evidence>
<evidence type="ECO:0000256" key="5">
    <source>
        <dbReference type="ARBA" id="ARBA00023033"/>
    </source>
</evidence>
<keyword evidence="2" id="KW-0479">Metal-binding</keyword>
<dbReference type="InterPro" id="IPR001128">
    <property type="entry name" value="Cyt_P450"/>
</dbReference>
<evidence type="ECO:0000256" key="4">
    <source>
        <dbReference type="ARBA" id="ARBA00023004"/>
    </source>
</evidence>
<dbReference type="PANTHER" id="PTHR47947:SF18">
    <property type="entry name" value="CYTOCHROME P450 82A2"/>
    <property type="match status" value="1"/>
</dbReference>
<dbReference type="GO" id="GO:0016705">
    <property type="term" value="F:oxidoreductase activity, acting on paired donors, with incorporation or reduction of molecular oxygen"/>
    <property type="evidence" value="ECO:0007669"/>
    <property type="project" value="InterPro"/>
</dbReference>
<keyword evidence="6" id="KW-1133">Transmembrane helix</keyword>